<dbReference type="PANTHER" id="PTHR34853:SF5">
    <property type="entry name" value="LIP-DOMAIN-CONTAINING PROTEIN-RELATED"/>
    <property type="match status" value="1"/>
</dbReference>
<name>Q0CJ90_ASPTN</name>
<dbReference type="GeneID" id="4322368"/>
<evidence type="ECO:0000256" key="2">
    <source>
        <dbReference type="PIRNR" id="PIRNR029171"/>
    </source>
</evidence>
<dbReference type="Gene3D" id="3.40.50.1820">
    <property type="entry name" value="alpha/beta hydrolase"/>
    <property type="match status" value="1"/>
</dbReference>
<accession>Q0CJ90</accession>
<proteinExistence type="inferred from homology"/>
<organism evidence="3 4">
    <name type="scientific">Aspergillus terreus (strain NIH 2624 / FGSC A1156)</name>
    <dbReference type="NCBI Taxonomy" id="341663"/>
    <lineage>
        <taxon>Eukaryota</taxon>
        <taxon>Fungi</taxon>
        <taxon>Dikarya</taxon>
        <taxon>Ascomycota</taxon>
        <taxon>Pezizomycotina</taxon>
        <taxon>Eurotiomycetes</taxon>
        <taxon>Eurotiomycetidae</taxon>
        <taxon>Eurotiales</taxon>
        <taxon>Aspergillaceae</taxon>
        <taxon>Aspergillus</taxon>
        <taxon>Aspergillus subgen. Circumdati</taxon>
    </lineage>
</organism>
<comment type="similarity">
    <text evidence="2">Belongs to the AB hydrolase superfamily. Lipase family.</text>
</comment>
<evidence type="ECO:0000313" key="3">
    <source>
        <dbReference type="EMBL" id="EAU32788.1"/>
    </source>
</evidence>
<dbReference type="EMBL" id="CH476602">
    <property type="protein sequence ID" value="EAU32788.1"/>
    <property type="molecule type" value="Genomic_DNA"/>
</dbReference>
<dbReference type="Gene3D" id="1.10.260.130">
    <property type="match status" value="1"/>
</dbReference>
<dbReference type="GO" id="GO:0004806">
    <property type="term" value="F:triacylglycerol lipase activity"/>
    <property type="evidence" value="ECO:0007669"/>
    <property type="project" value="UniProtKB-UniRule"/>
</dbReference>
<feature type="signal peptide" evidence="2">
    <location>
        <begin position="1"/>
        <end position="21"/>
    </location>
</feature>
<dbReference type="GO" id="GO:0016042">
    <property type="term" value="P:lipid catabolic process"/>
    <property type="evidence" value="ECO:0007669"/>
    <property type="project" value="UniProtKB-UniRule"/>
</dbReference>
<dbReference type="RefSeq" id="XP_001215422.1">
    <property type="nucleotide sequence ID" value="XM_001215422.1"/>
</dbReference>
<sequence>MAKEAFILFHFLLLTPLFVWAMPASSNAPLRPTEDAFYSPPSGFESMAPGAILRYRTPPSPIAAFGFARSNLRSAYQVLYRTTDSFGNPIATVTTILIPHNADFNKLHSYQVAQDAADADCSPSFALQQQSTVSGSLALAMPQMEYVFITSALDKGWVVTIPDHLGPSAAFLANTLSGKAVLDNIRAALASGNFTQIEPTARVTMWGYSGGSLATGFAAELQPTYAPELTIAGAALGGTVPKILSVINTVNKGVFTGLVPAGILGLTNEYPAAREIVRDIILPEKAAEFNKAKRLCLTGALREYFGQDIYNYVNSRNAFSSSAARAVLDPNSMGQNTPNIPLFIYKSISDEVSPIADSDELVAKYCEGGANVEYKRDRLSEHASLEVIGAPDAFLWLIDRMAGKPIHAGCTNTTVLTSLDSPRALAVFGASGVNVLLSMLSLPIGPLIP</sequence>
<dbReference type="VEuPathDB" id="FungiDB:ATEG_06244"/>
<protein>
    <recommendedName>
        <fullName evidence="5">Secretory lipase</fullName>
    </recommendedName>
</protein>
<dbReference type="Pfam" id="PF03583">
    <property type="entry name" value="LIP"/>
    <property type="match status" value="1"/>
</dbReference>
<dbReference type="InterPro" id="IPR005152">
    <property type="entry name" value="Lipase_secreted"/>
</dbReference>
<dbReference type="eggNOG" id="ENOG502S2P7">
    <property type="taxonomic scope" value="Eukaryota"/>
</dbReference>
<gene>
    <name evidence="3" type="ORF">ATEG_06244</name>
</gene>
<dbReference type="PIRSF" id="PIRSF029171">
    <property type="entry name" value="Esterase_LipA"/>
    <property type="match status" value="1"/>
</dbReference>
<evidence type="ECO:0000313" key="4">
    <source>
        <dbReference type="Proteomes" id="UP000007963"/>
    </source>
</evidence>
<keyword evidence="2" id="KW-0732">Signal</keyword>
<dbReference type="SUPFAM" id="SSF53474">
    <property type="entry name" value="alpha/beta-Hydrolases"/>
    <property type="match status" value="1"/>
</dbReference>
<dbReference type="PANTHER" id="PTHR34853">
    <property type="match status" value="1"/>
</dbReference>
<dbReference type="OrthoDB" id="2373480at2759"/>
<keyword evidence="1" id="KW-0378">Hydrolase</keyword>
<reference evidence="4" key="1">
    <citation type="submission" date="2005-09" db="EMBL/GenBank/DDBJ databases">
        <title>Annotation of the Aspergillus terreus NIH2624 genome.</title>
        <authorList>
            <person name="Birren B.W."/>
            <person name="Lander E.S."/>
            <person name="Galagan J.E."/>
            <person name="Nusbaum C."/>
            <person name="Devon K."/>
            <person name="Henn M."/>
            <person name="Ma L.-J."/>
            <person name="Jaffe D.B."/>
            <person name="Butler J."/>
            <person name="Alvarez P."/>
            <person name="Gnerre S."/>
            <person name="Grabherr M."/>
            <person name="Kleber M."/>
            <person name="Mauceli E.W."/>
            <person name="Brockman W."/>
            <person name="Rounsley S."/>
            <person name="Young S.K."/>
            <person name="LaButti K."/>
            <person name="Pushparaj V."/>
            <person name="DeCaprio D."/>
            <person name="Crawford M."/>
            <person name="Koehrsen M."/>
            <person name="Engels R."/>
            <person name="Montgomery P."/>
            <person name="Pearson M."/>
            <person name="Howarth C."/>
            <person name="Larson L."/>
            <person name="Luoma S."/>
            <person name="White J."/>
            <person name="Alvarado L."/>
            <person name="Kodira C.D."/>
            <person name="Zeng Q."/>
            <person name="Oleary S."/>
            <person name="Yandava C."/>
            <person name="Denning D.W."/>
            <person name="Nierman W.C."/>
            <person name="Milne T."/>
            <person name="Madden K."/>
        </authorList>
    </citation>
    <scope>NUCLEOTIDE SEQUENCE [LARGE SCALE GENOMIC DNA]</scope>
    <source>
        <strain evidence="4">NIH 2624 / FGSC A1156</strain>
    </source>
</reference>
<dbReference type="HOGENOM" id="CLU_029538_5_0_1"/>
<dbReference type="AlphaFoldDB" id="Q0CJ90"/>
<dbReference type="OMA" id="SAWAAEM"/>
<dbReference type="ESTHER" id="asptn-q0cj90">
    <property type="family name" value="Fungal-Bact_LIP"/>
</dbReference>
<feature type="chain" id="PRO_5013438064" description="Secretory lipase" evidence="2">
    <location>
        <begin position="22"/>
        <end position="449"/>
    </location>
</feature>
<evidence type="ECO:0000256" key="1">
    <source>
        <dbReference type="ARBA" id="ARBA00022801"/>
    </source>
</evidence>
<dbReference type="InterPro" id="IPR029058">
    <property type="entry name" value="AB_hydrolase_fold"/>
</dbReference>
<dbReference type="Proteomes" id="UP000007963">
    <property type="component" value="Unassembled WGS sequence"/>
</dbReference>
<evidence type="ECO:0008006" key="5">
    <source>
        <dbReference type="Google" id="ProtNLM"/>
    </source>
</evidence>